<dbReference type="GO" id="GO:0022857">
    <property type="term" value="F:transmembrane transporter activity"/>
    <property type="evidence" value="ECO:0007669"/>
    <property type="project" value="InterPro"/>
</dbReference>
<organism evidence="9 10">
    <name type="scientific">Crassostrea virginica</name>
    <name type="common">Eastern oyster</name>
    <dbReference type="NCBI Taxonomy" id="6565"/>
    <lineage>
        <taxon>Eukaryota</taxon>
        <taxon>Metazoa</taxon>
        <taxon>Spiralia</taxon>
        <taxon>Lophotrochozoa</taxon>
        <taxon>Mollusca</taxon>
        <taxon>Bivalvia</taxon>
        <taxon>Autobranchia</taxon>
        <taxon>Pteriomorphia</taxon>
        <taxon>Ostreida</taxon>
        <taxon>Ostreoidea</taxon>
        <taxon>Ostreidae</taxon>
        <taxon>Crassostrea</taxon>
    </lineage>
</organism>
<evidence type="ECO:0000256" key="2">
    <source>
        <dbReference type="ARBA" id="ARBA00005982"/>
    </source>
</evidence>
<feature type="compositionally biased region" description="Basic and acidic residues" evidence="7">
    <location>
        <begin position="1"/>
        <end position="17"/>
    </location>
</feature>
<keyword evidence="3 8" id="KW-0812">Transmembrane</keyword>
<dbReference type="Gene3D" id="1.20.1250.20">
    <property type="entry name" value="MFS general substrate transporter like domains"/>
    <property type="match status" value="1"/>
</dbReference>
<proteinExistence type="inferred from homology"/>
<keyword evidence="4" id="KW-0571">Peptide transport</keyword>
<evidence type="ECO:0000256" key="4">
    <source>
        <dbReference type="ARBA" id="ARBA00022856"/>
    </source>
</evidence>
<gene>
    <name evidence="10" type="primary">LOC111137800</name>
</gene>
<dbReference type="GO" id="GO:0015833">
    <property type="term" value="P:peptide transport"/>
    <property type="evidence" value="ECO:0007669"/>
    <property type="project" value="UniProtKB-KW"/>
</dbReference>
<evidence type="ECO:0000313" key="9">
    <source>
        <dbReference type="Proteomes" id="UP000694844"/>
    </source>
</evidence>
<feature type="transmembrane region" description="Helical" evidence="8">
    <location>
        <begin position="390"/>
        <end position="414"/>
    </location>
</feature>
<evidence type="ECO:0000256" key="5">
    <source>
        <dbReference type="ARBA" id="ARBA00022989"/>
    </source>
</evidence>
<evidence type="ECO:0000256" key="3">
    <source>
        <dbReference type="ARBA" id="ARBA00022692"/>
    </source>
</evidence>
<evidence type="ECO:0000256" key="6">
    <source>
        <dbReference type="ARBA" id="ARBA00023136"/>
    </source>
</evidence>
<feature type="transmembrane region" description="Helical" evidence="8">
    <location>
        <begin position="522"/>
        <end position="543"/>
    </location>
</feature>
<keyword evidence="9" id="KW-1185">Reference proteome</keyword>
<dbReference type="GeneID" id="111137800"/>
<feature type="transmembrane region" description="Helical" evidence="8">
    <location>
        <begin position="224"/>
        <end position="252"/>
    </location>
</feature>
<feature type="transmembrane region" description="Helical" evidence="8">
    <location>
        <begin position="577"/>
        <end position="597"/>
    </location>
</feature>
<feature type="transmembrane region" description="Helical" evidence="8">
    <location>
        <begin position="328"/>
        <end position="348"/>
    </location>
</feature>
<evidence type="ECO:0000256" key="7">
    <source>
        <dbReference type="SAM" id="MobiDB-lite"/>
    </source>
</evidence>
<dbReference type="GO" id="GO:0016020">
    <property type="term" value="C:membrane"/>
    <property type="evidence" value="ECO:0007669"/>
    <property type="project" value="UniProtKB-SubCell"/>
</dbReference>
<protein>
    <submittedName>
        <fullName evidence="10">Solute carrier family 15 member 4-like</fullName>
    </submittedName>
</protein>
<dbReference type="Pfam" id="PF00854">
    <property type="entry name" value="PTR2"/>
    <property type="match status" value="1"/>
</dbReference>
<feature type="transmembrane region" description="Helical" evidence="8">
    <location>
        <begin position="98"/>
        <end position="117"/>
    </location>
</feature>
<dbReference type="PANTHER" id="PTHR11654">
    <property type="entry name" value="OLIGOPEPTIDE TRANSPORTER-RELATED"/>
    <property type="match status" value="1"/>
</dbReference>
<accession>A0A8B8EYN9</accession>
<comment type="subcellular location">
    <subcellularLocation>
        <location evidence="1">Membrane</location>
        <topology evidence="1">Multi-pass membrane protein</topology>
    </subcellularLocation>
</comment>
<feature type="transmembrane region" description="Helical" evidence="8">
    <location>
        <begin position="156"/>
        <end position="178"/>
    </location>
</feature>
<dbReference type="Proteomes" id="UP000694844">
    <property type="component" value="Chromosome 5"/>
</dbReference>
<feature type="transmembrane region" description="Helical" evidence="8">
    <location>
        <begin position="31"/>
        <end position="53"/>
    </location>
</feature>
<dbReference type="KEGG" id="cvn:111137800"/>
<keyword evidence="6 8" id="KW-0472">Membrane</keyword>
<reference evidence="10" key="1">
    <citation type="submission" date="2025-08" db="UniProtKB">
        <authorList>
            <consortium name="RefSeq"/>
        </authorList>
    </citation>
    <scope>IDENTIFICATION</scope>
    <source>
        <tissue evidence="10">Whole sample</tissue>
    </source>
</reference>
<dbReference type="OrthoDB" id="8904098at2759"/>
<feature type="transmembrane region" description="Helical" evidence="8">
    <location>
        <begin position="426"/>
        <end position="447"/>
    </location>
</feature>
<keyword evidence="5 8" id="KW-1133">Transmembrane helix</keyword>
<name>A0A8B8EYN9_CRAVI</name>
<dbReference type="AlphaFoldDB" id="A0A8B8EYN9"/>
<evidence type="ECO:0000256" key="8">
    <source>
        <dbReference type="SAM" id="Phobius"/>
    </source>
</evidence>
<dbReference type="RefSeq" id="XP_022345160.1">
    <property type="nucleotide sequence ID" value="XM_022489452.1"/>
</dbReference>
<feature type="region of interest" description="Disordered" evidence="7">
    <location>
        <begin position="1"/>
        <end position="21"/>
    </location>
</feature>
<dbReference type="SUPFAM" id="SSF103473">
    <property type="entry name" value="MFS general substrate transporter"/>
    <property type="match status" value="1"/>
</dbReference>
<feature type="transmembrane region" description="Helical" evidence="8">
    <location>
        <begin position="491"/>
        <end position="510"/>
    </location>
</feature>
<feature type="transmembrane region" description="Helical" evidence="8">
    <location>
        <begin position="199"/>
        <end position="218"/>
    </location>
</feature>
<keyword evidence="4" id="KW-0653">Protein transport</keyword>
<dbReference type="InterPro" id="IPR000109">
    <property type="entry name" value="POT_fam"/>
</dbReference>
<evidence type="ECO:0000256" key="1">
    <source>
        <dbReference type="ARBA" id="ARBA00004141"/>
    </source>
</evidence>
<comment type="similarity">
    <text evidence="2">Belongs to the major facilitator superfamily. Proton-dependent oligopeptide transporter (POT/PTR) (TC 2.A.17) family.</text>
</comment>
<keyword evidence="4" id="KW-0813">Transport</keyword>
<evidence type="ECO:0000313" key="10">
    <source>
        <dbReference type="RefSeq" id="XP_022345160.1"/>
    </source>
</evidence>
<sequence>MDERRSLLGHRRGESEPKPGNARKVKVAQGAILLTVALERLAFYSLTGNLVLFLNRDPFIWKSYNALYCTFVFLGISYVLSFVGGIIADTLLGKFKTLLFAFVIYLVGYIFLPVVTYEDNTVSAENNTFLQAICGKFRNSEDQQNDKPSLIEENCAALIFGILTIISVGSGIFRSVIAPFGADQVRGEGPQTSLAFFNWYYWSINLGTLVALSVVTYIQQDYSFFYGFLSSNICLGLSCLVFITGCWTYIYVPKTGSILTNIFKIFFESCQRRRMHRHRENNVEHISADTSDIPEFRVTESSPSFLDRAKYRFGGSFHETAVEDVKQLLKILFVFMTLLPYWMVYFQMQTTFELQGLHMKLDMSNTETYTFCNHNYSSFTTQLTSKNTLVAAWFTLFDVIFLILLLPLFDRVIYPYLKKRDRPVGIVCRISIGMMFATAAVMVAGVVELFRLKQVWPDENKPCCSTTINQTIGHTVYRAADMSVFWQIPQYALIGISEVFTSVAALEFAYQMAPKSMKGIIMGFFYLFTGIGSLLGTGTMFAFKGTWFFQEDFGNINCRIPCTDEKRKFEHACHLDYYFFFLAGLEFLGMFVFISIAKRLRLSQHLVPVSKTSRLNNVTEKTFAKEREDLSHSASRRVNS</sequence>
<dbReference type="InterPro" id="IPR036259">
    <property type="entry name" value="MFS_trans_sf"/>
</dbReference>
<feature type="transmembrane region" description="Helical" evidence="8">
    <location>
        <begin position="65"/>
        <end position="86"/>
    </location>
</feature>